<organism evidence="1 2">
    <name type="scientific">Armillaria ostoyae</name>
    <name type="common">Armillaria root rot fungus</name>
    <dbReference type="NCBI Taxonomy" id="47428"/>
    <lineage>
        <taxon>Eukaryota</taxon>
        <taxon>Fungi</taxon>
        <taxon>Dikarya</taxon>
        <taxon>Basidiomycota</taxon>
        <taxon>Agaricomycotina</taxon>
        <taxon>Agaricomycetes</taxon>
        <taxon>Agaricomycetidae</taxon>
        <taxon>Agaricales</taxon>
        <taxon>Marasmiineae</taxon>
        <taxon>Physalacriaceae</taxon>
        <taxon>Armillaria</taxon>
    </lineage>
</organism>
<dbReference type="EMBL" id="FUEG01000035">
    <property type="protein sequence ID" value="SJL16509.1"/>
    <property type="molecule type" value="Genomic_DNA"/>
</dbReference>
<dbReference type="OMA" id="MSICWSS"/>
<dbReference type="OrthoDB" id="2588098at2759"/>
<dbReference type="AlphaFoldDB" id="A0A284S677"/>
<reference evidence="2" key="1">
    <citation type="journal article" date="2017" name="Nat. Ecol. Evol.">
        <title>Genome expansion and lineage-specific genetic innovations in the forest pathogenic fungi Armillaria.</title>
        <authorList>
            <person name="Sipos G."/>
            <person name="Prasanna A.N."/>
            <person name="Walter M.C."/>
            <person name="O'Connor E."/>
            <person name="Balint B."/>
            <person name="Krizsan K."/>
            <person name="Kiss B."/>
            <person name="Hess J."/>
            <person name="Varga T."/>
            <person name="Slot J."/>
            <person name="Riley R."/>
            <person name="Boka B."/>
            <person name="Rigling D."/>
            <person name="Barry K."/>
            <person name="Lee J."/>
            <person name="Mihaltcheva S."/>
            <person name="LaButti K."/>
            <person name="Lipzen A."/>
            <person name="Waldron R."/>
            <person name="Moloney N.M."/>
            <person name="Sperisen C."/>
            <person name="Kredics L."/>
            <person name="Vagvoelgyi C."/>
            <person name="Patrignani A."/>
            <person name="Fitzpatrick D."/>
            <person name="Nagy I."/>
            <person name="Doyle S."/>
            <person name="Anderson J.B."/>
            <person name="Grigoriev I.V."/>
            <person name="Gueldener U."/>
            <person name="Muensterkoetter M."/>
            <person name="Nagy L.G."/>
        </authorList>
    </citation>
    <scope>NUCLEOTIDE SEQUENCE [LARGE SCALE GENOMIC DNA]</scope>
    <source>
        <strain evidence="2">C18/9</strain>
    </source>
</reference>
<protein>
    <submittedName>
        <fullName evidence="1">Uncharacterized protein</fullName>
    </submittedName>
</protein>
<dbReference type="Proteomes" id="UP000219338">
    <property type="component" value="Unassembled WGS sequence"/>
</dbReference>
<sequence>MGQYWKIVNIDRREHLGHWGKLGEFFEAHDSLDIILLLAGSWAGCRIMCLGDYMINCPPNVLTSEELAEIEKLPENTETERGKTLYSLATEHYKHVSNRIRWGDLRGMVLRNRTKRVYVRRDEVLEALASREGDIGNVLLTNISWSDDPSCAMRLDLSRGAWAGDRLDVVPLNVVETNEEWEDVTEDQIKLTMFALSRND</sequence>
<evidence type="ECO:0000313" key="2">
    <source>
        <dbReference type="Proteomes" id="UP000219338"/>
    </source>
</evidence>
<gene>
    <name evidence="1" type="ORF">ARMOST_20035</name>
</gene>
<keyword evidence="2" id="KW-1185">Reference proteome</keyword>
<accession>A0A284S677</accession>
<name>A0A284S677_ARMOS</name>
<proteinExistence type="predicted"/>
<evidence type="ECO:0000313" key="1">
    <source>
        <dbReference type="EMBL" id="SJL16509.1"/>
    </source>
</evidence>